<reference evidence="3" key="1">
    <citation type="submission" date="2022-01" db="EMBL/GenBank/DDBJ databases">
        <authorList>
            <person name="King R."/>
        </authorList>
    </citation>
    <scope>NUCLEOTIDE SEQUENCE</scope>
</reference>
<evidence type="ECO:0000313" key="3">
    <source>
        <dbReference type="EMBL" id="CAH1118881.1"/>
    </source>
</evidence>
<dbReference type="InterPro" id="IPR007110">
    <property type="entry name" value="Ig-like_dom"/>
</dbReference>
<gene>
    <name evidence="3" type="ORF">PHAECO_LOCUS2906</name>
</gene>
<dbReference type="Pfam" id="PF07686">
    <property type="entry name" value="V-set"/>
    <property type="match status" value="1"/>
</dbReference>
<dbReference type="AlphaFoldDB" id="A0A9P0GN53"/>
<sequence>MKMKFEGFYKMRENTGTKNFTLVFFCYCVSSVYASRNLLGVSSPAGDGEIPSQYRYVDSKKTALPRPYFDDTGPRNVSAVVGQSALLNCRVKYPGDRTVSWMRKRDLHILTSGVHTYTGDGRFSVRHSTHSDDWDLQIEYVQKRDGGVYECQVNTEPKIYLAIMLNVDDAQASISGPPEIFVKKGSTISLTCTVNVQSAPPSSVLWYHGPSVVDFDSPRGGISLETERTELGTKSRLLVTRAALTDTGNYTCVPSNASPASTAVHVLNSKRGTSSSHADKRSYSNYSPDGDTSVSFSSGGIPNKMIISPMKLISWLGVNDLQLEGRSNNIWEKNVSA</sequence>
<dbReference type="InterPro" id="IPR003598">
    <property type="entry name" value="Ig_sub2"/>
</dbReference>
<feature type="domain" description="Ig-like" evidence="2">
    <location>
        <begin position="157"/>
        <end position="268"/>
    </location>
</feature>
<dbReference type="InterPro" id="IPR013783">
    <property type="entry name" value="Ig-like_fold"/>
</dbReference>
<dbReference type="PANTHER" id="PTHR23279:SF6">
    <property type="entry name" value="DEFECTIVE PROBOSCIS EXTENSION RESPONSE 7, ISOFORM F"/>
    <property type="match status" value="1"/>
</dbReference>
<evidence type="ECO:0000313" key="4">
    <source>
        <dbReference type="Proteomes" id="UP001153737"/>
    </source>
</evidence>
<dbReference type="GO" id="GO:0032589">
    <property type="term" value="C:neuron projection membrane"/>
    <property type="evidence" value="ECO:0007669"/>
    <property type="project" value="TreeGrafter"/>
</dbReference>
<keyword evidence="4" id="KW-1185">Reference proteome</keyword>
<dbReference type="InterPro" id="IPR003599">
    <property type="entry name" value="Ig_sub"/>
</dbReference>
<dbReference type="Pfam" id="PF13927">
    <property type="entry name" value="Ig_3"/>
    <property type="match status" value="1"/>
</dbReference>
<evidence type="ECO:0000259" key="2">
    <source>
        <dbReference type="PROSITE" id="PS50835"/>
    </source>
</evidence>
<dbReference type="PROSITE" id="PS50835">
    <property type="entry name" value="IG_LIKE"/>
    <property type="match status" value="2"/>
</dbReference>
<feature type="region of interest" description="Disordered" evidence="1">
    <location>
        <begin position="269"/>
        <end position="290"/>
    </location>
</feature>
<dbReference type="FunFam" id="2.60.40.10:FF:000129">
    <property type="entry name" value="CLUMA_CG018772, isoform A"/>
    <property type="match status" value="1"/>
</dbReference>
<name>A0A9P0GN53_PHACE</name>
<dbReference type="Gene3D" id="2.60.40.10">
    <property type="entry name" value="Immunoglobulins"/>
    <property type="match status" value="2"/>
</dbReference>
<dbReference type="Proteomes" id="UP001153737">
    <property type="component" value="Chromosome 12"/>
</dbReference>
<dbReference type="InterPro" id="IPR037448">
    <property type="entry name" value="Zig-8"/>
</dbReference>
<dbReference type="SMART" id="SM00408">
    <property type="entry name" value="IGc2"/>
    <property type="match status" value="2"/>
</dbReference>
<dbReference type="PANTHER" id="PTHR23279">
    <property type="entry name" value="DEFECTIVE PROBOSCIS EXTENSION RESPONSE DPR -RELATED"/>
    <property type="match status" value="1"/>
</dbReference>
<accession>A0A9P0GN53</accession>
<dbReference type="SMART" id="SM00409">
    <property type="entry name" value="IG"/>
    <property type="match status" value="2"/>
</dbReference>
<organism evidence="3 4">
    <name type="scientific">Phaedon cochleariae</name>
    <name type="common">Mustard beetle</name>
    <dbReference type="NCBI Taxonomy" id="80249"/>
    <lineage>
        <taxon>Eukaryota</taxon>
        <taxon>Metazoa</taxon>
        <taxon>Ecdysozoa</taxon>
        <taxon>Arthropoda</taxon>
        <taxon>Hexapoda</taxon>
        <taxon>Insecta</taxon>
        <taxon>Pterygota</taxon>
        <taxon>Neoptera</taxon>
        <taxon>Endopterygota</taxon>
        <taxon>Coleoptera</taxon>
        <taxon>Polyphaga</taxon>
        <taxon>Cucujiformia</taxon>
        <taxon>Chrysomeloidea</taxon>
        <taxon>Chrysomelidae</taxon>
        <taxon>Chrysomelinae</taxon>
        <taxon>Chrysomelini</taxon>
        <taxon>Phaedon</taxon>
    </lineage>
</organism>
<dbReference type="OrthoDB" id="6099906at2759"/>
<reference evidence="3" key="2">
    <citation type="submission" date="2022-10" db="EMBL/GenBank/DDBJ databases">
        <authorList>
            <consortium name="ENA_rothamsted_submissions"/>
            <consortium name="culmorum"/>
            <person name="King R."/>
        </authorList>
    </citation>
    <scope>NUCLEOTIDE SEQUENCE</scope>
</reference>
<dbReference type="InterPro" id="IPR013106">
    <property type="entry name" value="Ig_V-set"/>
</dbReference>
<dbReference type="EMBL" id="OU896718">
    <property type="protein sequence ID" value="CAH1118881.1"/>
    <property type="molecule type" value="Genomic_DNA"/>
</dbReference>
<dbReference type="GO" id="GO:0050808">
    <property type="term" value="P:synapse organization"/>
    <property type="evidence" value="ECO:0007669"/>
    <property type="project" value="TreeGrafter"/>
</dbReference>
<evidence type="ECO:0000256" key="1">
    <source>
        <dbReference type="SAM" id="MobiDB-lite"/>
    </source>
</evidence>
<dbReference type="InterPro" id="IPR036179">
    <property type="entry name" value="Ig-like_dom_sf"/>
</dbReference>
<proteinExistence type="predicted"/>
<feature type="domain" description="Ig-like" evidence="2">
    <location>
        <begin position="67"/>
        <end position="154"/>
    </location>
</feature>
<dbReference type="CDD" id="cd00099">
    <property type="entry name" value="IgV"/>
    <property type="match status" value="1"/>
</dbReference>
<dbReference type="FunFam" id="2.60.40.10:FF:000533">
    <property type="entry name" value="Uncharacterized protein, isoform A"/>
    <property type="match status" value="1"/>
</dbReference>
<protein>
    <recommendedName>
        <fullName evidence="2">Ig-like domain-containing protein</fullName>
    </recommendedName>
</protein>
<dbReference type="SUPFAM" id="SSF48726">
    <property type="entry name" value="Immunoglobulin"/>
    <property type="match status" value="2"/>
</dbReference>